<feature type="compositionally biased region" description="Polar residues" evidence="1">
    <location>
        <begin position="27"/>
        <end position="39"/>
    </location>
</feature>
<proteinExistence type="predicted"/>
<dbReference type="Pfam" id="PF07800">
    <property type="entry name" value="DUF1644"/>
    <property type="match status" value="1"/>
</dbReference>
<protein>
    <submittedName>
        <fullName evidence="2">Uncharacterized protein</fullName>
    </submittedName>
</protein>
<dbReference type="InterPro" id="IPR013083">
    <property type="entry name" value="Znf_RING/FYVE/PHD"/>
</dbReference>
<feature type="region of interest" description="Disordered" evidence="1">
    <location>
        <begin position="1"/>
        <end position="39"/>
    </location>
</feature>
<dbReference type="InterPro" id="IPR012866">
    <property type="entry name" value="DUF1644"/>
</dbReference>
<evidence type="ECO:0000313" key="3">
    <source>
        <dbReference type="Proteomes" id="UP000825935"/>
    </source>
</evidence>
<dbReference type="Proteomes" id="UP000825935">
    <property type="component" value="Chromosome 33"/>
</dbReference>
<dbReference type="EMBL" id="CM035438">
    <property type="protein sequence ID" value="KAH7285796.1"/>
    <property type="molecule type" value="Genomic_DNA"/>
</dbReference>
<dbReference type="OrthoDB" id="1921166at2759"/>
<accession>A0A8T2QQA5</accession>
<dbReference type="OMA" id="KPRENCR"/>
<dbReference type="EMBL" id="CM035438">
    <property type="protein sequence ID" value="KAH7285798.1"/>
    <property type="molecule type" value="Genomic_DNA"/>
</dbReference>
<comment type="caution">
    <text evidence="2">The sequence shown here is derived from an EMBL/GenBank/DDBJ whole genome shotgun (WGS) entry which is preliminary data.</text>
</comment>
<dbReference type="EMBL" id="CM035438">
    <property type="protein sequence ID" value="KAH7285797.1"/>
    <property type="molecule type" value="Genomic_DNA"/>
</dbReference>
<organism evidence="2 3">
    <name type="scientific">Ceratopteris richardii</name>
    <name type="common">Triangle waterfern</name>
    <dbReference type="NCBI Taxonomy" id="49495"/>
    <lineage>
        <taxon>Eukaryota</taxon>
        <taxon>Viridiplantae</taxon>
        <taxon>Streptophyta</taxon>
        <taxon>Embryophyta</taxon>
        <taxon>Tracheophyta</taxon>
        <taxon>Polypodiopsida</taxon>
        <taxon>Polypodiidae</taxon>
        <taxon>Polypodiales</taxon>
        <taxon>Pteridineae</taxon>
        <taxon>Pteridaceae</taxon>
        <taxon>Parkerioideae</taxon>
        <taxon>Ceratopteris</taxon>
    </lineage>
</organism>
<keyword evidence="3" id="KW-1185">Reference proteome</keyword>
<feature type="compositionally biased region" description="Basic and acidic residues" evidence="1">
    <location>
        <begin position="1"/>
        <end position="16"/>
    </location>
</feature>
<evidence type="ECO:0000256" key="1">
    <source>
        <dbReference type="SAM" id="MobiDB-lite"/>
    </source>
</evidence>
<gene>
    <name evidence="2" type="ORF">KP509_33G046400</name>
</gene>
<reference evidence="2" key="1">
    <citation type="submission" date="2021-08" db="EMBL/GenBank/DDBJ databases">
        <title>WGS assembly of Ceratopteris richardii.</title>
        <authorList>
            <person name="Marchant D.B."/>
            <person name="Chen G."/>
            <person name="Jenkins J."/>
            <person name="Shu S."/>
            <person name="Leebens-Mack J."/>
            <person name="Grimwood J."/>
            <person name="Schmutz J."/>
            <person name="Soltis P."/>
            <person name="Soltis D."/>
            <person name="Chen Z.-H."/>
        </authorList>
    </citation>
    <scope>NUCLEOTIDE SEQUENCE</scope>
    <source>
        <strain evidence="2">Whitten #5841</strain>
        <tissue evidence="2">Leaf</tissue>
    </source>
</reference>
<dbReference type="PANTHER" id="PTHR31197:SF5">
    <property type="entry name" value="OS01G0612600 PROTEIN"/>
    <property type="match status" value="1"/>
</dbReference>
<dbReference type="AlphaFoldDB" id="A0A8T2QQA5"/>
<sequence>MPKEKSCHTHSSEKSEGYGYRPYPSPDSRTASLTDNSADGNAFTDSSEWDHVMCPICMEIPHNAVLLRCSSYDKGCRPYMCDTSYRHSNCLDQYLKAHVTCQKSRNNDTGPDVSLNLPREDLVSDTVDLRNTVQDLDEQHLRNDIGGDGARGQEPQTSRGYCSQRISRNDLLGSICPLCRGDVKGCEVDKAARAALNRKTRVCAREACSFSGSYKELRAHARKEHPSVRPAEIDPARQRQWARIEQQRELADVLSVIQASVPHATVAGDYAIDGENDFVDNVERSFLYEEGHLLTIFLSLQLFGSVPSFAGGRPFPPYRGVLRRHRRSNSSVQGLWGELLQHNQSTESSSHAAALDPDNEGFWERMYRYQHEHR</sequence>
<dbReference type="EMBL" id="CM035438">
    <property type="protein sequence ID" value="KAH7285795.1"/>
    <property type="molecule type" value="Genomic_DNA"/>
</dbReference>
<name>A0A8T2QQA5_CERRI</name>
<dbReference type="EMBL" id="CM035438">
    <property type="protein sequence ID" value="KAH7285799.1"/>
    <property type="molecule type" value="Genomic_DNA"/>
</dbReference>
<dbReference type="PANTHER" id="PTHR31197">
    <property type="entry name" value="OS01G0612600 PROTEIN"/>
    <property type="match status" value="1"/>
</dbReference>
<dbReference type="Gene3D" id="3.30.40.10">
    <property type="entry name" value="Zinc/RING finger domain, C3HC4 (zinc finger)"/>
    <property type="match status" value="1"/>
</dbReference>
<evidence type="ECO:0000313" key="2">
    <source>
        <dbReference type="EMBL" id="KAH7285798.1"/>
    </source>
</evidence>